<dbReference type="EMBL" id="ACOP02000100">
    <property type="protein sequence ID" value="EEU94911.1"/>
    <property type="molecule type" value="Genomic_DNA"/>
</dbReference>
<dbReference type="Proteomes" id="UP000004619">
    <property type="component" value="Unassembled WGS sequence"/>
</dbReference>
<dbReference type="eggNOG" id="COG0560">
    <property type="taxonomic scope" value="Bacteria"/>
</dbReference>
<protein>
    <recommendedName>
        <fullName evidence="3">Haloacid dehalogenase-like hydrolase</fullName>
    </recommendedName>
</protein>
<proteinExistence type="predicted"/>
<dbReference type="STRING" id="411483.FAEPRAA2165_03534"/>
<dbReference type="RefSeq" id="WP_005936660.1">
    <property type="nucleotide sequence ID" value="NZ_JAWJWW010000011.1"/>
</dbReference>
<dbReference type="HOGENOM" id="CLU_1183613_0_0_9"/>
<accession>C7HB18</accession>
<evidence type="ECO:0000313" key="1">
    <source>
        <dbReference type="EMBL" id="EEU94911.1"/>
    </source>
</evidence>
<evidence type="ECO:0008006" key="3">
    <source>
        <dbReference type="Google" id="ProtNLM"/>
    </source>
</evidence>
<name>C7HB18_FAED2</name>
<comment type="caution">
    <text evidence="1">The sequence shown here is derived from an EMBL/GenBank/DDBJ whole genome shotgun (WGS) entry which is preliminary data.</text>
</comment>
<organism evidence="1 2">
    <name type="scientific">Faecalibacterium duncaniae (strain DSM 17677 / JCM 31915 / A2-165)</name>
    <name type="common">Faecalibacterium prausnitzii</name>
    <dbReference type="NCBI Taxonomy" id="411483"/>
    <lineage>
        <taxon>Bacteria</taxon>
        <taxon>Bacillati</taxon>
        <taxon>Bacillota</taxon>
        <taxon>Clostridia</taxon>
        <taxon>Eubacteriales</taxon>
        <taxon>Oscillospiraceae</taxon>
        <taxon>Faecalibacterium</taxon>
    </lineage>
</organism>
<keyword evidence="2" id="KW-1185">Reference proteome</keyword>
<dbReference type="SUPFAM" id="SSF56784">
    <property type="entry name" value="HAD-like"/>
    <property type="match status" value="1"/>
</dbReference>
<dbReference type="InterPro" id="IPR036412">
    <property type="entry name" value="HAD-like_sf"/>
</dbReference>
<evidence type="ECO:0000313" key="2">
    <source>
        <dbReference type="Proteomes" id="UP000004619"/>
    </source>
</evidence>
<dbReference type="Gene3D" id="3.40.50.1000">
    <property type="entry name" value="HAD superfamily/HAD-like"/>
    <property type="match status" value="1"/>
</dbReference>
<gene>
    <name evidence="1" type="ORF">FAEPRAA2165_03534</name>
</gene>
<sequence length="234" mass="26937">MDTWFERVNQYGEENGIEVHHYIISSGLKEIIEGSNIAQYFSRVYASSYLYSADGVAEWPAQAVNYTNKTQFIFRIAKGIFEEYDERVNDSVPESALVTPYENIVYIGDSATDIPCMRLVKSKGGYSIGVFDPEKNKREKVYQLFNDGRINFYAPADYSEDSELFKYIKLVIGQISINEGVKTEQRTLKNPAETYNLYITMQSLADHMKSAVSPREYQKLQRELNKLQHQIEGI</sequence>
<dbReference type="CDD" id="cd01427">
    <property type="entry name" value="HAD_like"/>
    <property type="match status" value="1"/>
</dbReference>
<dbReference type="InterPro" id="IPR023214">
    <property type="entry name" value="HAD_sf"/>
</dbReference>
<reference evidence="1" key="1">
    <citation type="submission" date="2009-08" db="EMBL/GenBank/DDBJ databases">
        <authorList>
            <person name="Weinstock G."/>
            <person name="Sodergren E."/>
            <person name="Clifton S."/>
            <person name="Fulton L."/>
            <person name="Fulton B."/>
            <person name="Courtney L."/>
            <person name="Fronick C."/>
            <person name="Harrison M."/>
            <person name="Strong C."/>
            <person name="Farmer C."/>
            <person name="Delahaunty K."/>
            <person name="Markovic C."/>
            <person name="Hall O."/>
            <person name="Minx P."/>
            <person name="Tomlinson C."/>
            <person name="Mitreva M."/>
            <person name="Nelson J."/>
            <person name="Hou S."/>
            <person name="Wollam A."/>
            <person name="Pepin K.H."/>
            <person name="Johnson M."/>
            <person name="Bhonagiri V."/>
            <person name="Nash W.E."/>
            <person name="Warren W."/>
            <person name="Chinwalla A."/>
            <person name="Mardis E.R."/>
            <person name="Wilson R.K."/>
        </authorList>
    </citation>
    <scope>NUCLEOTIDE SEQUENCE [LARGE SCALE GENOMIC DNA]</scope>
    <source>
        <strain evidence="1">A2-165</strain>
    </source>
</reference>
<dbReference type="AlphaFoldDB" id="C7HB18"/>